<dbReference type="VEuPathDB" id="FungiDB:TAPDE_003656"/>
<proteinExistence type="predicted"/>
<dbReference type="Proteomes" id="UP000013776">
    <property type="component" value="Unassembled WGS sequence"/>
</dbReference>
<keyword evidence="4" id="KW-0012">Acyltransferase</keyword>
<gene>
    <name evidence="4" type="ORF">TAPDE_003656</name>
</gene>
<feature type="domain" description="Phospholipid/glycerol acyltransferase" evidence="3">
    <location>
        <begin position="44"/>
        <end position="256"/>
    </location>
</feature>
<feature type="transmembrane region" description="Helical" evidence="2">
    <location>
        <begin position="498"/>
        <end position="516"/>
    </location>
</feature>
<dbReference type="OrthoDB" id="2427554at2759"/>
<comment type="caution">
    <text evidence="4">The sequence shown here is derived from an EMBL/GenBank/DDBJ whole genome shotgun (WGS) entry which is preliminary data.</text>
</comment>
<dbReference type="EMBL" id="CAHR02000148">
    <property type="protein sequence ID" value="CCG83441.1"/>
    <property type="molecule type" value="Genomic_DNA"/>
</dbReference>
<evidence type="ECO:0000256" key="2">
    <source>
        <dbReference type="SAM" id="Phobius"/>
    </source>
</evidence>
<sequence>MAQAKVVPWLYDLVLWSLSMLIDLFFREVKTRGSYRVPRRSAVIFVAAPHANQFVDPLLLMRQLRLEAGRRISFLIAEKSMRRKFIGTVAAAMGGISVSRAQDLQAKGTGVVFLEDRMAPLCLSGRGTKFLTATKPGSLIVLPGETTGSAEIASIESDTQLTLKREFKGLKALECLTSDTGTAYNVAPKVDQSAVYNEVFQRLDEGGCVGIFPEGGSHDRTALLPLKAGVAIMALGAMVRNPGCDLKIVPCGMNYFHAHKFRSRAVIEFGKPLEIPDRLVKLYAENETKRDATRELLDLIYDALASVTVQVPDYETLMVIQAGRRLYKPAHKKLPLQSVVELNRRFITGYNHFKDDPRVKDIKADVMKYNRDLSLMGVKDHQLTNLKLSSSQVLGLLIYRSLKLALLALGSLPGVVLFLPIFYMSKVISVRRAKEAKAGSSVKIEARDVIATWKLLVAMVLSPLLYIFYSFTGSYLVDFLIDYFQCGPGLLRRYQGSWWISAGLLILVPMITYSALRFGEIGVDIYKSLKPLRIAVVNSDILDNLRDRREIIAEKLTGLINELGPEIFQDFDSSRVVAMPEYMVEVASTRPRSNSNLSDQKGFDTPSLTSLSPNSSGALSPNTDHSAQLSNPFISTAPVSRRSYSRSHSRQPSHSGGITAVQMSGLKSDDGGTDLGLVSEKIKAELNSRMLRRRSEHLQRSRSKLSGPGSNVCVKDVEPDDQLDKSKIL</sequence>
<dbReference type="GO" id="GO:0008654">
    <property type="term" value="P:phospholipid biosynthetic process"/>
    <property type="evidence" value="ECO:0007669"/>
    <property type="project" value="TreeGrafter"/>
</dbReference>
<dbReference type="PANTHER" id="PTHR31605">
    <property type="entry name" value="GLYCEROL-3-PHOSPHATE O-ACYLTRANSFERASE 1"/>
    <property type="match status" value="1"/>
</dbReference>
<feature type="compositionally biased region" description="Polar residues" evidence="1">
    <location>
        <begin position="590"/>
        <end position="599"/>
    </location>
</feature>
<evidence type="ECO:0000313" key="4">
    <source>
        <dbReference type="EMBL" id="CCG83441.1"/>
    </source>
</evidence>
<name>R4XC91_TAPDE</name>
<feature type="compositionally biased region" description="Basic residues" evidence="1">
    <location>
        <begin position="693"/>
        <end position="703"/>
    </location>
</feature>
<feature type="transmembrane region" description="Helical" evidence="2">
    <location>
        <begin position="455"/>
        <end position="477"/>
    </location>
</feature>
<keyword evidence="2" id="KW-1133">Transmembrane helix</keyword>
<keyword evidence="2" id="KW-0472">Membrane</keyword>
<keyword evidence="4" id="KW-0808">Transferase</keyword>
<dbReference type="SMART" id="SM00563">
    <property type="entry name" value="PlsC"/>
    <property type="match status" value="1"/>
</dbReference>
<feature type="region of interest" description="Disordered" evidence="1">
    <location>
        <begin position="588"/>
        <end position="667"/>
    </location>
</feature>
<keyword evidence="5" id="KW-1185">Reference proteome</keyword>
<dbReference type="Pfam" id="PF01553">
    <property type="entry name" value="Acyltransferase"/>
    <property type="match status" value="1"/>
</dbReference>
<dbReference type="STRING" id="1097556.R4XC91"/>
<feature type="compositionally biased region" description="Low complexity" evidence="1">
    <location>
        <begin position="605"/>
        <end position="616"/>
    </location>
</feature>
<feature type="compositionally biased region" description="Polar residues" evidence="1">
    <location>
        <begin position="617"/>
        <end position="638"/>
    </location>
</feature>
<dbReference type="InterPro" id="IPR002123">
    <property type="entry name" value="Plipid/glycerol_acylTrfase"/>
</dbReference>
<accession>R4XC91</accession>
<dbReference type="eggNOG" id="ENOG502QQ2N">
    <property type="taxonomic scope" value="Eukaryota"/>
</dbReference>
<keyword evidence="2" id="KW-0812">Transmembrane</keyword>
<feature type="transmembrane region" description="Helical" evidence="2">
    <location>
        <begin position="404"/>
        <end position="423"/>
    </location>
</feature>
<evidence type="ECO:0000259" key="3">
    <source>
        <dbReference type="SMART" id="SM00563"/>
    </source>
</evidence>
<dbReference type="SUPFAM" id="SSF69593">
    <property type="entry name" value="Glycerol-3-phosphate (1)-acyltransferase"/>
    <property type="match status" value="1"/>
</dbReference>
<dbReference type="GO" id="GO:0016287">
    <property type="term" value="F:glycerone-phosphate O-acyltransferase activity"/>
    <property type="evidence" value="ECO:0007669"/>
    <property type="project" value="TreeGrafter"/>
</dbReference>
<dbReference type="GO" id="GO:0004366">
    <property type="term" value="F:glycerol-3-phosphate O-acyltransferase activity"/>
    <property type="evidence" value="ECO:0007669"/>
    <property type="project" value="TreeGrafter"/>
</dbReference>
<organism evidence="4 5">
    <name type="scientific">Taphrina deformans (strain PYCC 5710 / ATCC 11124 / CBS 356.35 / IMI 108563 / JCM 9778 / NBRC 8474)</name>
    <name type="common">Peach leaf curl fungus</name>
    <name type="synonym">Lalaria deformans</name>
    <dbReference type="NCBI Taxonomy" id="1097556"/>
    <lineage>
        <taxon>Eukaryota</taxon>
        <taxon>Fungi</taxon>
        <taxon>Dikarya</taxon>
        <taxon>Ascomycota</taxon>
        <taxon>Taphrinomycotina</taxon>
        <taxon>Taphrinomycetes</taxon>
        <taxon>Taphrinales</taxon>
        <taxon>Taphrinaceae</taxon>
        <taxon>Taphrina</taxon>
    </lineage>
</organism>
<reference evidence="4 5" key="1">
    <citation type="journal article" date="2013" name="MBio">
        <title>Genome sequencing of the plant pathogen Taphrina deformans, the causal agent of peach leaf curl.</title>
        <authorList>
            <person name="Cisse O.H."/>
            <person name="Almeida J.M.G.C.F."/>
            <person name="Fonseca A."/>
            <person name="Kumar A.A."/>
            <person name="Salojaervi J."/>
            <person name="Overmyer K."/>
            <person name="Hauser P.M."/>
            <person name="Pagni M."/>
        </authorList>
    </citation>
    <scope>NUCLEOTIDE SEQUENCE [LARGE SCALE GENOMIC DNA]</scope>
    <source>
        <strain evidence="5">PYCC 5710 / ATCC 11124 / CBS 356.35 / IMI 108563 / JCM 9778 / NBRC 8474</strain>
    </source>
</reference>
<dbReference type="PANTHER" id="PTHR31605:SF0">
    <property type="entry name" value="GLYCEROL-3-PHOSPHATE O-ACYLTRANSFERASE 1"/>
    <property type="match status" value="1"/>
</dbReference>
<dbReference type="AlphaFoldDB" id="R4XC91"/>
<evidence type="ECO:0000256" key="1">
    <source>
        <dbReference type="SAM" id="MobiDB-lite"/>
    </source>
</evidence>
<evidence type="ECO:0000313" key="5">
    <source>
        <dbReference type="Proteomes" id="UP000013776"/>
    </source>
</evidence>
<protein>
    <submittedName>
        <fullName evidence="4">Uncharacterized acyltransferase C1718.04</fullName>
    </submittedName>
</protein>
<dbReference type="InterPro" id="IPR052744">
    <property type="entry name" value="GPAT/DAPAT"/>
</dbReference>
<feature type="region of interest" description="Disordered" evidence="1">
    <location>
        <begin position="693"/>
        <end position="729"/>
    </location>
</feature>
<dbReference type="CDD" id="cd07992">
    <property type="entry name" value="LPLAT_AAK14816-like"/>
    <property type="match status" value="1"/>
</dbReference>